<dbReference type="GO" id="GO:0030246">
    <property type="term" value="F:carbohydrate binding"/>
    <property type="evidence" value="ECO:0007669"/>
    <property type="project" value="InterPro"/>
</dbReference>
<dbReference type="InterPro" id="IPR013783">
    <property type="entry name" value="Ig-like_fold"/>
</dbReference>
<evidence type="ECO:0000259" key="6">
    <source>
        <dbReference type="SMART" id="SM01217"/>
    </source>
</evidence>
<dbReference type="SMART" id="SM00606">
    <property type="entry name" value="CBD_IV"/>
    <property type="match status" value="1"/>
</dbReference>
<reference evidence="7 8" key="1">
    <citation type="submission" date="2020-08" db="EMBL/GenBank/DDBJ databases">
        <title>Sequencing the genomes of 1000 actinobacteria strains.</title>
        <authorList>
            <person name="Klenk H.-P."/>
        </authorList>
    </citation>
    <scope>NUCLEOTIDE SEQUENCE [LARGE SCALE GENOMIC DNA]</scope>
    <source>
        <strain evidence="7 8">DSM 43851</strain>
    </source>
</reference>
<dbReference type="CDD" id="cd04084">
    <property type="entry name" value="CBM6_xylanase-like"/>
    <property type="match status" value="1"/>
</dbReference>
<comment type="caution">
    <text evidence="7">The sequence shown here is derived from an EMBL/GenBank/DDBJ whole genome shotgun (WGS) entry which is preliminary data.</text>
</comment>
<dbReference type="InterPro" id="IPR026891">
    <property type="entry name" value="Fn3-like"/>
</dbReference>
<dbReference type="Gene3D" id="3.20.20.300">
    <property type="entry name" value="Glycoside hydrolase, family 3, N-terminal domain"/>
    <property type="match status" value="1"/>
</dbReference>
<dbReference type="GO" id="GO:0005975">
    <property type="term" value="P:carbohydrate metabolic process"/>
    <property type="evidence" value="ECO:0007669"/>
    <property type="project" value="InterPro"/>
</dbReference>
<sequence length="862" mass="92281">MPDVDLGPRSEVGPGPHDARPPREVVDEVATRLSRDDHVALALPVQPPIPELGLPAFRLALEDLPSALPGALGLGSTWNPGLARRIGAAVGVRVRALRQNPLRRVPAVVPLYDPWSERNGDGYSEDPLLTSMLATALGLGLRGPSTESPRIAPVIDVFAEGERSHIRANMRVHIEYELPPLRAVLETGAAAALALPERFVDQHPFLAGLFVDLAVRGWSDDTIVLCDELSAGKALWPSADGYLAAADASAGPTDRTASARRMLLLRSQLHSSPPAGRDDADHLAAQAAREAVVLLRNDGLLPLVTGEGMKVAVIGAQAAGLRRIIEKHLHGSAATVSYHSGADRYAVWLAGTPHRLTVTAAGDVVCKGRHGIQFELHQWRPEVYALLSPDGTYVSVGDDGTVGTDQPSAGHCPAAAGFRLLATDGDVFAMHHVASDRYLAVEGDTVTTVEEWEHAALFRFERTEDGSEAAAAIARDADVAIVVAGNSPLVERHAGPRVKLDLPTQQQQALRAVRAANSNTVLVVASDYPYTIDWADENVPAILWTAHNGPHTLPAIAEVLLGDHAPAGRLPQTWYRSADDIPAGGTRDIIGARLTYLYHDRKPLYPFGHGLTYTPFTYPRATVNPAAIAEDETTTVTVEVHNDGFVDSDEVVQLYSRQLTSRVRQPRLQLRDYRRVHVRAGATETITFRIRASDLSIWDIRVGQQVVERSKHEILVGGSSATTTAVGRLDVHGTPVTDRAVAGADVPATEFDESWGVSLVAGPSSNGTALVSVEPGAWTAYRRCDLTGVSAWSMTCSSSEHAAVELRLDSPTGALLGTIVVGTTGAIHRAGANRIPPNLGVHDVFVVFSRPDVTAAELVFHR</sequence>
<proteinExistence type="inferred from homology"/>
<dbReference type="EMBL" id="JACHIR010000002">
    <property type="protein sequence ID" value="MBB5896853.1"/>
    <property type="molecule type" value="Genomic_DNA"/>
</dbReference>
<dbReference type="InterPro" id="IPR017853">
    <property type="entry name" value="GH"/>
</dbReference>
<dbReference type="InterPro" id="IPR036881">
    <property type="entry name" value="Glyco_hydro_3_C_sf"/>
</dbReference>
<organism evidence="7 8">
    <name type="scientific">Kutzneria kofuensis</name>
    <dbReference type="NCBI Taxonomy" id="103725"/>
    <lineage>
        <taxon>Bacteria</taxon>
        <taxon>Bacillati</taxon>
        <taxon>Actinomycetota</taxon>
        <taxon>Actinomycetes</taxon>
        <taxon>Pseudonocardiales</taxon>
        <taxon>Pseudonocardiaceae</taxon>
        <taxon>Kutzneria</taxon>
    </lineage>
</organism>
<feature type="domain" description="Cellulose binding type IV" evidence="5">
    <location>
        <begin position="739"/>
        <end position="862"/>
    </location>
</feature>
<dbReference type="InterPro" id="IPR008999">
    <property type="entry name" value="Actin-crosslinking"/>
</dbReference>
<dbReference type="SUPFAM" id="SSF49785">
    <property type="entry name" value="Galactose-binding domain-like"/>
    <property type="match status" value="1"/>
</dbReference>
<dbReference type="PANTHER" id="PTHR42715">
    <property type="entry name" value="BETA-GLUCOSIDASE"/>
    <property type="match status" value="1"/>
</dbReference>
<dbReference type="SUPFAM" id="SSF51445">
    <property type="entry name" value="(Trans)glycosidases"/>
    <property type="match status" value="1"/>
</dbReference>
<dbReference type="SUPFAM" id="SSF52279">
    <property type="entry name" value="Beta-D-glucan exohydrolase, C-terminal domain"/>
    <property type="match status" value="1"/>
</dbReference>
<gene>
    <name evidence="7" type="ORF">BJ998_008112</name>
</gene>
<evidence type="ECO:0000256" key="3">
    <source>
        <dbReference type="ARBA" id="ARBA00022801"/>
    </source>
</evidence>
<dbReference type="Gene3D" id="2.60.40.10">
    <property type="entry name" value="Immunoglobulins"/>
    <property type="match status" value="1"/>
</dbReference>
<dbReference type="InterPro" id="IPR050288">
    <property type="entry name" value="Cellulose_deg_GH3"/>
</dbReference>
<dbReference type="InterPro" id="IPR001764">
    <property type="entry name" value="Glyco_hydro_3_N"/>
</dbReference>
<evidence type="ECO:0000313" key="8">
    <source>
        <dbReference type="Proteomes" id="UP000585638"/>
    </source>
</evidence>
<evidence type="ECO:0000259" key="5">
    <source>
        <dbReference type="SMART" id="SM00606"/>
    </source>
</evidence>
<feature type="region of interest" description="Disordered" evidence="4">
    <location>
        <begin position="1"/>
        <end position="23"/>
    </location>
</feature>
<dbReference type="InterPro" id="IPR008979">
    <property type="entry name" value="Galactose-bd-like_sf"/>
</dbReference>
<dbReference type="PRINTS" id="PR00133">
    <property type="entry name" value="GLHYDRLASE3"/>
</dbReference>
<dbReference type="SMART" id="SM01217">
    <property type="entry name" value="Fn3_like"/>
    <property type="match status" value="1"/>
</dbReference>
<dbReference type="InterPro" id="IPR005084">
    <property type="entry name" value="CBM6"/>
</dbReference>
<dbReference type="AlphaFoldDB" id="A0A7W9KR12"/>
<dbReference type="EC" id="3.2.1.21" evidence="7"/>
<protein>
    <submittedName>
        <fullName evidence="7">Beta-glucosidase</fullName>
        <ecNumber evidence="7">3.2.1.21</ecNumber>
    </submittedName>
</protein>
<dbReference type="Pfam" id="PF03422">
    <property type="entry name" value="CBM_6"/>
    <property type="match status" value="1"/>
</dbReference>
<dbReference type="InterPro" id="IPR006584">
    <property type="entry name" value="Cellulose-bd_IV"/>
</dbReference>
<dbReference type="Pfam" id="PF14310">
    <property type="entry name" value="Fn3-like"/>
    <property type="match status" value="1"/>
</dbReference>
<keyword evidence="3 7" id="KW-0378">Hydrolase</keyword>
<dbReference type="Pfam" id="PF01915">
    <property type="entry name" value="Glyco_hydro_3_C"/>
    <property type="match status" value="1"/>
</dbReference>
<evidence type="ECO:0000313" key="7">
    <source>
        <dbReference type="EMBL" id="MBB5896853.1"/>
    </source>
</evidence>
<keyword evidence="2" id="KW-0732">Signal</keyword>
<dbReference type="SUPFAM" id="SSF50405">
    <property type="entry name" value="Actin-crosslinking proteins"/>
    <property type="match status" value="1"/>
</dbReference>
<evidence type="ECO:0000256" key="4">
    <source>
        <dbReference type="SAM" id="MobiDB-lite"/>
    </source>
</evidence>
<keyword evidence="7" id="KW-0326">Glycosidase</keyword>
<comment type="similarity">
    <text evidence="1">Belongs to the glycosyl hydrolase 3 family.</text>
</comment>
<dbReference type="PANTHER" id="PTHR42715:SF10">
    <property type="entry name" value="BETA-GLUCOSIDASE"/>
    <property type="match status" value="1"/>
</dbReference>
<dbReference type="Gene3D" id="2.60.120.260">
    <property type="entry name" value="Galactose-binding domain-like"/>
    <property type="match status" value="1"/>
</dbReference>
<evidence type="ECO:0000256" key="1">
    <source>
        <dbReference type="ARBA" id="ARBA00005336"/>
    </source>
</evidence>
<dbReference type="InterPro" id="IPR002772">
    <property type="entry name" value="Glyco_hydro_3_C"/>
</dbReference>
<dbReference type="Proteomes" id="UP000585638">
    <property type="component" value="Unassembled WGS sequence"/>
</dbReference>
<dbReference type="InterPro" id="IPR036962">
    <property type="entry name" value="Glyco_hydro_3_N_sf"/>
</dbReference>
<dbReference type="RefSeq" id="WP_184869347.1">
    <property type="nucleotide sequence ID" value="NZ_BAAAWY010000095.1"/>
</dbReference>
<keyword evidence="8" id="KW-1185">Reference proteome</keyword>
<feature type="domain" description="Fibronectin type III-like" evidence="6">
    <location>
        <begin position="650"/>
        <end position="720"/>
    </location>
</feature>
<dbReference type="Gene3D" id="3.40.50.1700">
    <property type="entry name" value="Glycoside hydrolase family 3 C-terminal domain"/>
    <property type="match status" value="2"/>
</dbReference>
<name>A0A7W9KR12_9PSEU</name>
<evidence type="ECO:0000256" key="2">
    <source>
        <dbReference type="ARBA" id="ARBA00022729"/>
    </source>
</evidence>
<accession>A0A7W9KR12</accession>
<dbReference type="GO" id="GO:0008422">
    <property type="term" value="F:beta-glucosidase activity"/>
    <property type="evidence" value="ECO:0007669"/>
    <property type="project" value="UniProtKB-EC"/>
</dbReference>